<evidence type="ECO:0000259" key="1">
    <source>
        <dbReference type="Pfam" id="PF05043"/>
    </source>
</evidence>
<reference evidence="2 3" key="1">
    <citation type="submission" date="2019-05" db="EMBL/GenBank/DDBJ databases">
        <authorList>
            <consortium name="Pathogen Informatics"/>
        </authorList>
    </citation>
    <scope>NUCLEOTIDE SEQUENCE [LARGE SCALE GENOMIC DNA]</scope>
    <source>
        <strain evidence="2 3">NCTC12204</strain>
    </source>
</reference>
<comment type="caution">
    <text evidence="2">The sequence shown here is derived from an EMBL/GenBank/DDBJ whole genome shotgun (WGS) entry which is preliminary data.</text>
</comment>
<evidence type="ECO:0000313" key="2">
    <source>
        <dbReference type="EMBL" id="VTQ60159.1"/>
    </source>
</evidence>
<dbReference type="AlphaFoldDB" id="A0A449E5F6"/>
<organism evidence="2 3">
    <name type="scientific">Enterococcus hirae</name>
    <dbReference type="NCBI Taxonomy" id="1354"/>
    <lineage>
        <taxon>Bacteria</taxon>
        <taxon>Bacillati</taxon>
        <taxon>Bacillota</taxon>
        <taxon>Bacilli</taxon>
        <taxon>Lactobacillales</taxon>
        <taxon>Enterococcaceae</taxon>
        <taxon>Enterococcus</taxon>
    </lineage>
</organism>
<dbReference type="RefSeq" id="WP_010738396.1">
    <property type="nucleotide sequence ID" value="NZ_AP027299.1"/>
</dbReference>
<sequence>MDIVQLLDENSKMKIKLLELIQTKLGERVEISFLAQKTGISKFKLSKLIHELKMELEQKLCLNDFFVVKRGVIQVYSFICDENILKLRQHYLNSSLTYQLLIFLLFSNRPINKFTTDHYISNSSLYLYKKRINKLLEKDHLIIKKNKIVGNEWKIRSVGYGILHNLNGIDSPFTEQQKNQSDRLVFWIEQFFRIRIRNSLRYKLSLFLSISALRIQRKAYLDEAHLTIKVDQTSILVQKLAGKLKTEYQISDTVAVKEASVLYAYLYVNRIIDKKSCLDFSELDPTLSIFNNNYSSMLKGIADSTFVDQRLFKVLLKNVQPLHERLLFMPDIHHRFGNIHNFQFLREEYPLFDQKVNETIMETARSILLNEEEKADLYMYYMMELIENFPLEAVEEAVYITLDFSYGKAYEEFIAEHLQYSLAGKIVIEKVISSKTDIYISDFHLGNLQCTHILWQRLPNNHNWQELIKQIKQCISEKNVVNQKETSNVSSTS</sequence>
<name>A0A449E5F6_ENTHR</name>
<evidence type="ECO:0000313" key="3">
    <source>
        <dbReference type="Proteomes" id="UP000352698"/>
    </source>
</evidence>
<gene>
    <name evidence="2" type="ORF">NCTC12204_00555</name>
</gene>
<accession>A0A449E5F6</accession>
<feature type="domain" description="Mga helix-turn-helix" evidence="1">
    <location>
        <begin position="84"/>
        <end position="157"/>
    </location>
</feature>
<proteinExistence type="predicted"/>
<dbReference type="Proteomes" id="UP000352698">
    <property type="component" value="Unassembled WGS sequence"/>
</dbReference>
<dbReference type="EMBL" id="CABEEP010000001">
    <property type="protein sequence ID" value="VTQ60159.1"/>
    <property type="molecule type" value="Genomic_DNA"/>
</dbReference>
<dbReference type="Pfam" id="PF05043">
    <property type="entry name" value="Mga"/>
    <property type="match status" value="1"/>
</dbReference>
<dbReference type="InterPro" id="IPR007737">
    <property type="entry name" value="Mga_HTH"/>
</dbReference>
<protein>
    <submittedName>
        <fullName evidence="2">M protein trans-acting positive regulator</fullName>
    </submittedName>
</protein>